<dbReference type="EMBL" id="ACJA02000002">
    <property type="protein sequence ID" value="EFH95690.1"/>
    <property type="molecule type" value="Genomic_DNA"/>
</dbReference>
<dbReference type="NCBIfam" id="NF047536">
    <property type="entry name" value="Cu_chaper_CsoZ"/>
    <property type="match status" value="1"/>
</dbReference>
<dbReference type="HOGENOM" id="CLU_134973_10_4_9"/>
<dbReference type="GO" id="GO:0046872">
    <property type="term" value="F:metal ion binding"/>
    <property type="evidence" value="ECO:0007669"/>
    <property type="project" value="InterPro"/>
</dbReference>
<dbReference type="InterPro" id="IPR006121">
    <property type="entry name" value="HMA_dom"/>
</dbReference>
<sequence length="69" mass="7827">MIHQNTIYTAGIETEEQVSQLTERISNMIGVHQVIINIIDGQVTVAYETPANLNSIEKEIYDEGYKIVF</sequence>
<dbReference type="Gene3D" id="3.30.70.100">
    <property type="match status" value="1"/>
</dbReference>
<dbReference type="SUPFAM" id="SSF55008">
    <property type="entry name" value="HMA, heavy metal-associated domain"/>
    <property type="match status" value="1"/>
</dbReference>
<dbReference type="RefSeq" id="WP_000581791.1">
    <property type="nucleotide sequence ID" value="NZ_CM000952.1"/>
</dbReference>
<dbReference type="AlphaFoldDB" id="A0A0E1XAS2"/>
<name>A0A0E1XAS2_STAAU</name>
<protein>
    <submittedName>
        <fullName evidence="1">Uncharacterized protein</fullName>
    </submittedName>
</protein>
<dbReference type="InterPro" id="IPR036163">
    <property type="entry name" value="HMA_dom_sf"/>
</dbReference>
<proteinExistence type="predicted"/>
<accession>A0A0E1XAS2</accession>
<comment type="caution">
    <text evidence="1">The sequence shown here is derived from an EMBL/GenBank/DDBJ whole genome shotgun (WGS) entry which is preliminary data.</text>
</comment>
<gene>
    <name evidence="1" type="ORF">HMPREF0769_11073</name>
</gene>
<organism evidence="1">
    <name type="scientific">Staphylococcus aureus subsp. aureus MN8</name>
    <dbReference type="NCBI Taxonomy" id="548470"/>
    <lineage>
        <taxon>Bacteria</taxon>
        <taxon>Bacillati</taxon>
        <taxon>Bacillota</taxon>
        <taxon>Bacilli</taxon>
        <taxon>Bacillales</taxon>
        <taxon>Staphylococcaceae</taxon>
        <taxon>Staphylococcus</taxon>
    </lineage>
</organism>
<dbReference type="Proteomes" id="UP000003455">
    <property type="component" value="Chromosome"/>
</dbReference>
<dbReference type="CDD" id="cd00371">
    <property type="entry name" value="HMA"/>
    <property type="match status" value="1"/>
</dbReference>
<evidence type="ECO:0000313" key="1">
    <source>
        <dbReference type="EMBL" id="EFH95690.1"/>
    </source>
</evidence>
<reference evidence="1" key="1">
    <citation type="submission" date="2010-05" db="EMBL/GenBank/DDBJ databases">
        <authorList>
            <person name="Muzny D."/>
            <person name="Qin X."/>
            <person name="Buhay C."/>
            <person name="Dugan-Rocha S."/>
            <person name="Ding Y."/>
            <person name="Chen G."/>
            <person name="Hawes A."/>
            <person name="Holder M."/>
            <person name="Jhangiani S."/>
            <person name="Johnson A."/>
            <person name="Khan Z."/>
            <person name="Li Z."/>
            <person name="Liu W."/>
            <person name="Liu X."/>
            <person name="Perez L."/>
            <person name="Shen H."/>
            <person name="Wang Q."/>
            <person name="Watt J."/>
            <person name="Xi L."/>
            <person name="Xin Y."/>
            <person name="Zhou J."/>
            <person name="Deng J."/>
            <person name="Jiang H."/>
            <person name="Liu Y."/>
            <person name="Qu J."/>
            <person name="Song X.-Z."/>
            <person name="Zhang L."/>
            <person name="Villasana D."/>
            <person name="Johnson A."/>
            <person name="Liu J."/>
            <person name="Liyanage D."/>
            <person name="Lorensuhewa L."/>
            <person name="Robinson T."/>
            <person name="Song A."/>
            <person name="Song B.-B."/>
            <person name="Dinh H."/>
            <person name="Thornton R."/>
            <person name="Coyle M."/>
            <person name="Francisco L."/>
            <person name="Jackson L."/>
            <person name="Javaid M."/>
            <person name="Korchina V."/>
            <person name="Kovar C."/>
            <person name="Mata R."/>
            <person name="Mathew T."/>
            <person name="Ngo R."/>
            <person name="Nguyen L."/>
            <person name="Nguyen N."/>
            <person name="Okwuonu G."/>
            <person name="Ongeri F."/>
            <person name="Pham C."/>
            <person name="Simmons D."/>
            <person name="Wilczek-Boney K."/>
            <person name="Hale W."/>
            <person name="Jakkamsetti A."/>
            <person name="Pham P."/>
            <person name="Ruth R."/>
            <person name="San Lucas F."/>
            <person name="Warren J."/>
            <person name="Zhang J."/>
            <person name="Zhao Z."/>
            <person name="Zhou C."/>
            <person name="Zhu D."/>
            <person name="Lee S."/>
            <person name="Bess C."/>
            <person name="Blankenburg K."/>
            <person name="Forbes L."/>
            <person name="Fu Q."/>
            <person name="Gubbala S."/>
            <person name="Hirani K."/>
            <person name="Jayaseelan J.C."/>
            <person name="Lara F."/>
            <person name="Munidasa M."/>
            <person name="Palculict T."/>
            <person name="Patil S."/>
            <person name="Pu L.-L."/>
            <person name="Saada N."/>
            <person name="Tang L."/>
            <person name="Weissenberger G."/>
            <person name="Zhu Y."/>
            <person name="Hemphill L."/>
            <person name="Shang Y."/>
            <person name="Youmans B."/>
            <person name="Ayvaz T."/>
            <person name="Ross M."/>
            <person name="Santibanez J."/>
            <person name="Aqrawi P."/>
            <person name="Gross S."/>
            <person name="Joshi V."/>
            <person name="Fowler G."/>
            <person name="Nazareth L."/>
            <person name="Reid J."/>
            <person name="Worley K."/>
            <person name="Petrosino J."/>
            <person name="Highlander S."/>
            <person name="Gibbs R."/>
        </authorList>
    </citation>
    <scope>NUCLEOTIDE SEQUENCE [LARGE SCALE GENOMIC DNA]</scope>
    <source>
        <strain evidence="1">MN8</strain>
    </source>
</reference>